<feature type="domain" description="PHD-type" evidence="4">
    <location>
        <begin position="93"/>
        <end position="124"/>
    </location>
</feature>
<keyword evidence="6" id="KW-1185">Reference proteome</keyword>
<evidence type="ECO:0000313" key="6">
    <source>
        <dbReference type="Proteomes" id="UP001209878"/>
    </source>
</evidence>
<evidence type="ECO:0000313" key="5">
    <source>
        <dbReference type="EMBL" id="KAK2185455.1"/>
    </source>
</evidence>
<dbReference type="EMBL" id="JAODUO010000235">
    <property type="protein sequence ID" value="KAK2185455.1"/>
    <property type="molecule type" value="Genomic_DNA"/>
</dbReference>
<evidence type="ECO:0000256" key="1">
    <source>
        <dbReference type="ARBA" id="ARBA00022723"/>
    </source>
</evidence>
<dbReference type="Proteomes" id="UP001209878">
    <property type="component" value="Unassembled WGS sequence"/>
</dbReference>
<evidence type="ECO:0000259" key="4">
    <source>
        <dbReference type="Pfam" id="PF00628"/>
    </source>
</evidence>
<sequence>MTPNTTSRTHSVSLYLEASSDIVLSMIHTFDSLNHKAKRSVGKLCRLSSNKENSYYNILPLTTIFLLLMKSGDVSPNPGPPGRKRTYNPKHPCSHCGKGVTGRSRAISCDSCDQWTHNKCAGMLSNDAYDEL</sequence>
<dbReference type="InterPro" id="IPR013083">
    <property type="entry name" value="Znf_RING/FYVE/PHD"/>
</dbReference>
<dbReference type="InterPro" id="IPR011011">
    <property type="entry name" value="Znf_FYVE_PHD"/>
</dbReference>
<name>A0AAD9NZT4_RIDPI</name>
<dbReference type="Gene3D" id="3.30.40.10">
    <property type="entry name" value="Zinc/RING finger domain, C3HC4 (zinc finger)"/>
    <property type="match status" value="1"/>
</dbReference>
<keyword evidence="3" id="KW-0862">Zinc</keyword>
<proteinExistence type="predicted"/>
<keyword evidence="1" id="KW-0479">Metal-binding</keyword>
<dbReference type="Pfam" id="PF00628">
    <property type="entry name" value="PHD"/>
    <property type="match status" value="1"/>
</dbReference>
<dbReference type="AlphaFoldDB" id="A0AAD9NZT4"/>
<dbReference type="GO" id="GO:0008270">
    <property type="term" value="F:zinc ion binding"/>
    <property type="evidence" value="ECO:0007669"/>
    <property type="project" value="UniProtKB-KW"/>
</dbReference>
<organism evidence="5 6">
    <name type="scientific">Ridgeia piscesae</name>
    <name type="common">Tubeworm</name>
    <dbReference type="NCBI Taxonomy" id="27915"/>
    <lineage>
        <taxon>Eukaryota</taxon>
        <taxon>Metazoa</taxon>
        <taxon>Spiralia</taxon>
        <taxon>Lophotrochozoa</taxon>
        <taxon>Annelida</taxon>
        <taxon>Polychaeta</taxon>
        <taxon>Sedentaria</taxon>
        <taxon>Canalipalpata</taxon>
        <taxon>Sabellida</taxon>
        <taxon>Siboglinidae</taxon>
        <taxon>Ridgeia</taxon>
    </lineage>
</organism>
<evidence type="ECO:0000256" key="3">
    <source>
        <dbReference type="ARBA" id="ARBA00022833"/>
    </source>
</evidence>
<dbReference type="InterPro" id="IPR019787">
    <property type="entry name" value="Znf_PHD-finger"/>
</dbReference>
<gene>
    <name evidence="5" type="ORF">NP493_233g01013</name>
</gene>
<reference evidence="5" key="1">
    <citation type="journal article" date="2023" name="Mol. Biol. Evol.">
        <title>Third-Generation Sequencing Reveals the Adaptive Role of the Epigenome in Three Deep-Sea Polychaetes.</title>
        <authorList>
            <person name="Perez M."/>
            <person name="Aroh O."/>
            <person name="Sun Y."/>
            <person name="Lan Y."/>
            <person name="Juniper S.K."/>
            <person name="Young C.R."/>
            <person name="Angers B."/>
            <person name="Qian P.Y."/>
        </authorList>
    </citation>
    <scope>NUCLEOTIDE SEQUENCE</scope>
    <source>
        <strain evidence="5">R07B-5</strain>
    </source>
</reference>
<dbReference type="SUPFAM" id="SSF57903">
    <property type="entry name" value="FYVE/PHD zinc finger"/>
    <property type="match status" value="1"/>
</dbReference>
<evidence type="ECO:0000256" key="2">
    <source>
        <dbReference type="ARBA" id="ARBA00022771"/>
    </source>
</evidence>
<accession>A0AAD9NZT4</accession>
<keyword evidence="2" id="KW-0863">Zinc-finger</keyword>
<protein>
    <recommendedName>
        <fullName evidence="4">PHD-type domain-containing protein</fullName>
    </recommendedName>
</protein>
<comment type="caution">
    <text evidence="5">The sequence shown here is derived from an EMBL/GenBank/DDBJ whole genome shotgun (WGS) entry which is preliminary data.</text>
</comment>